<evidence type="ECO:0000313" key="5">
    <source>
        <dbReference type="Proteomes" id="UP000800038"/>
    </source>
</evidence>
<comment type="similarity">
    <text evidence="1">Belongs to the short-chain dehydrogenases/reductases (SDR) family.</text>
</comment>
<dbReference type="AlphaFoldDB" id="A0A6A5S4L5"/>
<proteinExistence type="inferred from homology"/>
<evidence type="ECO:0000256" key="1">
    <source>
        <dbReference type="ARBA" id="ARBA00006484"/>
    </source>
</evidence>
<name>A0A6A5S4L5_9PLEO</name>
<reference evidence="4" key="1">
    <citation type="journal article" date="2020" name="Stud. Mycol.">
        <title>101 Dothideomycetes genomes: a test case for predicting lifestyles and emergence of pathogens.</title>
        <authorList>
            <person name="Haridas S."/>
            <person name="Albert R."/>
            <person name="Binder M."/>
            <person name="Bloem J."/>
            <person name="Labutti K."/>
            <person name="Salamov A."/>
            <person name="Andreopoulos B."/>
            <person name="Baker S."/>
            <person name="Barry K."/>
            <person name="Bills G."/>
            <person name="Bluhm B."/>
            <person name="Cannon C."/>
            <person name="Castanera R."/>
            <person name="Culley D."/>
            <person name="Daum C."/>
            <person name="Ezra D."/>
            <person name="Gonzalez J."/>
            <person name="Henrissat B."/>
            <person name="Kuo A."/>
            <person name="Liang C."/>
            <person name="Lipzen A."/>
            <person name="Lutzoni F."/>
            <person name="Magnuson J."/>
            <person name="Mondo S."/>
            <person name="Nolan M."/>
            <person name="Ohm R."/>
            <person name="Pangilinan J."/>
            <person name="Park H.-J."/>
            <person name="Ramirez L."/>
            <person name="Alfaro M."/>
            <person name="Sun H."/>
            <person name="Tritt A."/>
            <person name="Yoshinaga Y."/>
            <person name="Zwiers L.-H."/>
            <person name="Turgeon B."/>
            <person name="Goodwin S."/>
            <person name="Spatafora J."/>
            <person name="Crous P."/>
            <person name="Grigoriev I."/>
        </authorList>
    </citation>
    <scope>NUCLEOTIDE SEQUENCE</scope>
    <source>
        <strain evidence="4">CBS 161.51</strain>
    </source>
</reference>
<evidence type="ECO:0000313" key="4">
    <source>
        <dbReference type="EMBL" id="KAF1934709.1"/>
    </source>
</evidence>
<sequence length="307" mass="32908">MPFHPDTLPSLAGKVSIVTGATSGIGFHTVARLAEHNAHVYLRARTAEKGAATISLIQSLYAHAKLSVLLMDHVQLSSVVDAATKFLSLEARLDGLVNNVGIMATPFATNYLAHWVLCSHLVPLMLSTARQAKEAGEPAGRVRIVNLSSAGHYSAPKRDASGMTRYGQSKLANILHMKTLHRLYGPASSSSSTTPFTSQNGEIWLSAVHPGLVLSNLGAKAKLPGLIKALIAPIRWARGVMDADRGCWTSLFCVAAPEMRREDAGGYFQRIADAKGWQSAMAKDEGIAERLEGRTGEEMASGGWVRL</sequence>
<protein>
    <submittedName>
        <fullName evidence="4">NAD(P)-binding protein</fullName>
    </submittedName>
</protein>
<keyword evidence="2" id="KW-0521">NADP</keyword>
<dbReference type="EMBL" id="ML976395">
    <property type="protein sequence ID" value="KAF1934709.1"/>
    <property type="molecule type" value="Genomic_DNA"/>
</dbReference>
<dbReference type="OrthoDB" id="191139at2759"/>
<dbReference type="GO" id="GO:0016491">
    <property type="term" value="F:oxidoreductase activity"/>
    <property type="evidence" value="ECO:0007669"/>
    <property type="project" value="UniProtKB-KW"/>
</dbReference>
<keyword evidence="5" id="KW-1185">Reference proteome</keyword>
<evidence type="ECO:0000256" key="3">
    <source>
        <dbReference type="ARBA" id="ARBA00023002"/>
    </source>
</evidence>
<dbReference type="SUPFAM" id="SSF51735">
    <property type="entry name" value="NAD(P)-binding Rossmann-fold domains"/>
    <property type="match status" value="1"/>
</dbReference>
<dbReference type="PRINTS" id="PR00081">
    <property type="entry name" value="GDHRDH"/>
</dbReference>
<dbReference type="PANTHER" id="PTHR24320:SF282">
    <property type="entry name" value="WW DOMAIN-CONTAINING OXIDOREDUCTASE"/>
    <property type="match status" value="1"/>
</dbReference>
<dbReference type="Pfam" id="PF00106">
    <property type="entry name" value="adh_short"/>
    <property type="match status" value="1"/>
</dbReference>
<dbReference type="InterPro" id="IPR036291">
    <property type="entry name" value="NAD(P)-bd_dom_sf"/>
</dbReference>
<dbReference type="Gene3D" id="3.40.50.720">
    <property type="entry name" value="NAD(P)-binding Rossmann-like Domain"/>
    <property type="match status" value="1"/>
</dbReference>
<dbReference type="Proteomes" id="UP000800038">
    <property type="component" value="Unassembled WGS sequence"/>
</dbReference>
<organism evidence="4 5">
    <name type="scientific">Clathrospora elynae</name>
    <dbReference type="NCBI Taxonomy" id="706981"/>
    <lineage>
        <taxon>Eukaryota</taxon>
        <taxon>Fungi</taxon>
        <taxon>Dikarya</taxon>
        <taxon>Ascomycota</taxon>
        <taxon>Pezizomycotina</taxon>
        <taxon>Dothideomycetes</taxon>
        <taxon>Pleosporomycetidae</taxon>
        <taxon>Pleosporales</taxon>
        <taxon>Diademaceae</taxon>
        <taxon>Clathrospora</taxon>
    </lineage>
</organism>
<accession>A0A6A5S4L5</accession>
<gene>
    <name evidence="4" type="ORF">EJ02DRAFT_507390</name>
</gene>
<keyword evidence="3" id="KW-0560">Oxidoreductase</keyword>
<dbReference type="PANTHER" id="PTHR24320">
    <property type="entry name" value="RETINOL DEHYDROGENASE"/>
    <property type="match status" value="1"/>
</dbReference>
<dbReference type="InterPro" id="IPR002347">
    <property type="entry name" value="SDR_fam"/>
</dbReference>
<evidence type="ECO:0000256" key="2">
    <source>
        <dbReference type="ARBA" id="ARBA00022857"/>
    </source>
</evidence>